<keyword evidence="9" id="KW-1185">Reference proteome</keyword>
<name>A0A7M7PQI0_STRPU</name>
<feature type="domain" description="Aminoacyl-transfer RNA synthetases class-II family profile" evidence="7">
    <location>
        <begin position="174"/>
        <end position="611"/>
    </location>
</feature>
<dbReference type="GO" id="GO:0004815">
    <property type="term" value="F:aspartate-tRNA ligase activity"/>
    <property type="evidence" value="ECO:0000318"/>
    <property type="project" value="GO_Central"/>
</dbReference>
<dbReference type="InterPro" id="IPR002312">
    <property type="entry name" value="Asp/Asn-tRNA-synth_IIb"/>
</dbReference>
<dbReference type="GO" id="GO:0005524">
    <property type="term" value="F:ATP binding"/>
    <property type="evidence" value="ECO:0007669"/>
    <property type="project" value="UniProtKB-KW"/>
</dbReference>
<dbReference type="OrthoDB" id="439710at2759"/>
<dbReference type="SUPFAM" id="SSF50249">
    <property type="entry name" value="Nucleic acid-binding proteins"/>
    <property type="match status" value="1"/>
</dbReference>
<dbReference type="Gene3D" id="2.40.50.140">
    <property type="entry name" value="Nucleic acid-binding proteins"/>
    <property type="match status" value="1"/>
</dbReference>
<dbReference type="Gene3D" id="3.30.930.10">
    <property type="entry name" value="Bira Bifunctional Protein, Domain 2"/>
    <property type="match status" value="1"/>
</dbReference>
<dbReference type="Proteomes" id="UP000007110">
    <property type="component" value="Unassembled WGS sequence"/>
</dbReference>
<evidence type="ECO:0000313" key="8">
    <source>
        <dbReference type="EnsemblMetazoa" id="XP_030852955"/>
    </source>
</evidence>
<dbReference type="KEGG" id="spu:577386"/>
<evidence type="ECO:0000256" key="2">
    <source>
        <dbReference type="ARBA" id="ARBA00022598"/>
    </source>
</evidence>
<dbReference type="PRINTS" id="PR01042">
    <property type="entry name" value="TRNASYNTHASP"/>
</dbReference>
<evidence type="ECO:0000256" key="5">
    <source>
        <dbReference type="ARBA" id="ARBA00022917"/>
    </source>
</evidence>
<dbReference type="Pfam" id="PF00152">
    <property type="entry name" value="tRNA-synt_2"/>
    <property type="match status" value="1"/>
</dbReference>
<evidence type="ECO:0000259" key="7">
    <source>
        <dbReference type="PROSITE" id="PS50862"/>
    </source>
</evidence>
<dbReference type="SUPFAM" id="SSF55261">
    <property type="entry name" value="GAD domain-like"/>
    <property type="match status" value="1"/>
</dbReference>
<dbReference type="InterPro" id="IPR047089">
    <property type="entry name" value="Asp-tRNA-ligase_1_N"/>
</dbReference>
<reference evidence="8" key="2">
    <citation type="submission" date="2021-01" db="UniProtKB">
        <authorList>
            <consortium name="EnsemblMetazoa"/>
        </authorList>
    </citation>
    <scope>IDENTIFICATION</scope>
</reference>
<dbReference type="RefSeq" id="XP_030852955.1">
    <property type="nucleotide sequence ID" value="XM_030997095.1"/>
</dbReference>
<organism evidence="8 9">
    <name type="scientific">Strongylocentrotus purpuratus</name>
    <name type="common">Purple sea urchin</name>
    <dbReference type="NCBI Taxonomy" id="7668"/>
    <lineage>
        <taxon>Eukaryota</taxon>
        <taxon>Metazoa</taxon>
        <taxon>Echinodermata</taxon>
        <taxon>Eleutherozoa</taxon>
        <taxon>Echinozoa</taxon>
        <taxon>Echinoidea</taxon>
        <taxon>Euechinoidea</taxon>
        <taxon>Echinacea</taxon>
        <taxon>Camarodonta</taxon>
        <taxon>Echinidea</taxon>
        <taxon>Strongylocentrotidae</taxon>
        <taxon>Strongylocentrotus</taxon>
    </lineage>
</organism>
<dbReference type="InterPro" id="IPR004524">
    <property type="entry name" value="Asp-tRNA-ligase_1"/>
</dbReference>
<evidence type="ECO:0000256" key="6">
    <source>
        <dbReference type="ARBA" id="ARBA00023146"/>
    </source>
</evidence>
<evidence type="ECO:0000256" key="3">
    <source>
        <dbReference type="ARBA" id="ARBA00022741"/>
    </source>
</evidence>
<dbReference type="Pfam" id="PF01336">
    <property type="entry name" value="tRNA_anti-codon"/>
    <property type="match status" value="1"/>
</dbReference>
<keyword evidence="3" id="KW-0547">Nucleotide-binding</keyword>
<dbReference type="PANTHER" id="PTHR22594:SF5">
    <property type="entry name" value="ASPARTATE--TRNA LIGASE, MITOCHONDRIAL"/>
    <property type="match status" value="1"/>
</dbReference>
<keyword evidence="5" id="KW-0648">Protein biosynthesis</keyword>
<dbReference type="GO" id="GO:0005739">
    <property type="term" value="C:mitochondrion"/>
    <property type="evidence" value="ECO:0000318"/>
    <property type="project" value="GO_Central"/>
</dbReference>
<dbReference type="NCBIfam" id="TIGR00459">
    <property type="entry name" value="aspS_bact"/>
    <property type="match status" value="1"/>
</dbReference>
<dbReference type="PANTHER" id="PTHR22594">
    <property type="entry name" value="ASPARTYL/LYSYL-TRNA SYNTHETASE"/>
    <property type="match status" value="1"/>
</dbReference>
<comment type="similarity">
    <text evidence="1">Belongs to the class-II aminoacyl-tRNA synthetase family. Type 1 subfamily.</text>
</comment>
<dbReference type="InParanoid" id="A0A7M7PQI0"/>
<sequence>MLRSLLKRRPLAAVTKTYCNVRLSSTSGNTSLTERSHNCSELRCDHVGEKVTLCGWLQHRRFDFMFTLRDSFGTVQIVIPKEELGGKELVDTLTAAYQESVIQVKGHVQLRPDGLKNKEMGTGDIEVVADSVELLNPCKEQLPVQLGDFSKVSEAVRMQFRYIDLRSKRMQRNLRLRSDVVMKMREFLWKKTGFVEVETPTLFRKTPGGAQEFPVPCKQAGKFYSLPQSPQQFKQLLMVGGIDRYFQIARCYRDEGSRPDRQPEFTQVDLEMSFISKEGIYHLIEEMILFSWPDSKPAPTLPFPRMTYQDAMNQYGVDKPDTRFDMKIQDVTDILQGSGVAMFDSSSPSFRVKLINCKGAANHLKRKHIDHLEAEGKKKATQLGMEKGGVIGVRLEASPASWKSPIAKYIEDDVKERLVKSLGAETGDLFFIAAGEKDINQILGHVRLQAAKRLEENGVSVRDPSSLTLWVEDFPLFLPKDEESTSQGDIESAHHPFTAPMKGEEELVYSSPLKVRGQHYDLVLNGIEIAGGSIRIHRADLQRYILEDVLKEDSSSLSHLLEALESGCPPHGGIAIGFDRYISLLCGEPSIRDVIAFPKTVDGNDLMSGAPSTLSAQELERYNIHVAPQGKES</sequence>
<dbReference type="InterPro" id="IPR004364">
    <property type="entry name" value="Aa-tRNA-synt_II"/>
</dbReference>
<dbReference type="InterPro" id="IPR004115">
    <property type="entry name" value="GAD-like_sf"/>
</dbReference>
<dbReference type="CDD" id="cd04317">
    <property type="entry name" value="EcAspRS_like_N"/>
    <property type="match status" value="1"/>
</dbReference>
<dbReference type="InterPro" id="IPR006195">
    <property type="entry name" value="aa-tRNA-synth_II"/>
</dbReference>
<dbReference type="GO" id="GO:0006422">
    <property type="term" value="P:aspartyl-tRNA aminoacylation"/>
    <property type="evidence" value="ECO:0000318"/>
    <property type="project" value="GO_Central"/>
</dbReference>
<evidence type="ECO:0000313" key="9">
    <source>
        <dbReference type="Proteomes" id="UP000007110"/>
    </source>
</evidence>
<keyword evidence="4" id="KW-0067">ATP-binding</keyword>
<dbReference type="NCBIfam" id="NF001750">
    <property type="entry name" value="PRK00476.1"/>
    <property type="match status" value="1"/>
</dbReference>
<dbReference type="GO" id="GO:0003676">
    <property type="term" value="F:nucleic acid binding"/>
    <property type="evidence" value="ECO:0007669"/>
    <property type="project" value="InterPro"/>
</dbReference>
<dbReference type="HAMAP" id="MF_00044">
    <property type="entry name" value="Asp_tRNA_synth_type1"/>
    <property type="match status" value="1"/>
</dbReference>
<evidence type="ECO:0000256" key="4">
    <source>
        <dbReference type="ARBA" id="ARBA00022840"/>
    </source>
</evidence>
<proteinExistence type="inferred from homology"/>
<dbReference type="OMA" id="LCGWVDR"/>
<accession>A0A7M7PQI0</accession>
<dbReference type="InterPro" id="IPR004365">
    <property type="entry name" value="NA-bd_OB_tRNA"/>
</dbReference>
<evidence type="ECO:0000256" key="1">
    <source>
        <dbReference type="ARBA" id="ARBA00006303"/>
    </source>
</evidence>
<dbReference type="InterPro" id="IPR029351">
    <property type="entry name" value="GAD_dom"/>
</dbReference>
<dbReference type="EnsemblMetazoa" id="XM_030997095">
    <property type="protein sequence ID" value="XP_030852955"/>
    <property type="gene ID" value="LOC577386"/>
</dbReference>
<dbReference type="InterPro" id="IPR045864">
    <property type="entry name" value="aa-tRNA-synth_II/BPL/LPL"/>
</dbReference>
<dbReference type="SUPFAM" id="SSF55681">
    <property type="entry name" value="Class II aaRS and biotin synthetases"/>
    <property type="match status" value="1"/>
</dbReference>
<keyword evidence="2" id="KW-0436">Ligase</keyword>
<dbReference type="Pfam" id="PF02938">
    <property type="entry name" value="GAD"/>
    <property type="match status" value="1"/>
</dbReference>
<dbReference type="PROSITE" id="PS50862">
    <property type="entry name" value="AA_TRNA_LIGASE_II"/>
    <property type="match status" value="1"/>
</dbReference>
<dbReference type="FunCoup" id="A0A7M7PQI0">
    <property type="interactions" value="1213"/>
</dbReference>
<reference evidence="9" key="1">
    <citation type="submission" date="2015-02" db="EMBL/GenBank/DDBJ databases">
        <title>Genome sequencing for Strongylocentrotus purpuratus.</title>
        <authorList>
            <person name="Murali S."/>
            <person name="Liu Y."/>
            <person name="Vee V."/>
            <person name="English A."/>
            <person name="Wang M."/>
            <person name="Skinner E."/>
            <person name="Han Y."/>
            <person name="Muzny D.M."/>
            <person name="Worley K.C."/>
            <person name="Gibbs R.A."/>
        </authorList>
    </citation>
    <scope>NUCLEOTIDE SEQUENCE</scope>
</reference>
<dbReference type="Gene3D" id="3.30.1360.30">
    <property type="entry name" value="GAD-like domain"/>
    <property type="match status" value="1"/>
</dbReference>
<dbReference type="AlphaFoldDB" id="A0A7M7PQI0"/>
<dbReference type="InterPro" id="IPR012340">
    <property type="entry name" value="NA-bd_OB-fold"/>
</dbReference>
<protein>
    <recommendedName>
        <fullName evidence="7">Aminoacyl-transfer RNA synthetases class-II family profile domain-containing protein</fullName>
    </recommendedName>
</protein>
<keyword evidence="6" id="KW-0030">Aminoacyl-tRNA synthetase</keyword>
<dbReference type="CTD" id="55157"/>
<dbReference type="GeneID" id="577386"/>